<dbReference type="PANTHER" id="PTHR46590">
    <property type="entry name" value="PHOSPHATIDYLINOSITOL TRANSFER PROTEIN CSR1-RELATED"/>
    <property type="match status" value="1"/>
</dbReference>
<dbReference type="Gene3D" id="3.40.525.10">
    <property type="entry name" value="CRAL-TRIO lipid binding domain"/>
    <property type="match status" value="1"/>
</dbReference>
<sequence length="389" mass="44124">MSIQRHSETVLSKDILPGLIDELGLNHTEGGQLEGWLRDTASIFRILKRHKFTHSFALEALQSTLAWRVSSLPPLSFAPPTPFLRCLPPTAYDPFGRPIVLVRLAELTGISEDLKPIIIRNMELLRLHLEHLNAQDGEDSEFRPILQFVALLDIKNVSFNSVHNVDLLGWFINEVLPRFPGMLAAVFVLNYSWAHNGLWSIAKRTLPASALCRVFFPSQSELFEYFSPRMIPQDYGGDMLPLPELEDPLHSYLPTAPNRPESSTACPVSPPTQPSSCPIAIATRTLSAKQVSPSRTSYLNPFYGYPVTYTESASVTPTLRYGRRRKRDLVRTLAQLWWMRWKVHATATLCIVALLLLALTRKRWGSRRWRWRLGSSPALRSLVESLHLI</sequence>
<feature type="transmembrane region" description="Helical" evidence="1">
    <location>
        <begin position="341"/>
        <end position="360"/>
    </location>
</feature>
<dbReference type="PANTHER" id="PTHR46590:SF4">
    <property type="entry name" value="CRAL-TRIO DOMAIN-CONTAINING PROTEIN"/>
    <property type="match status" value="1"/>
</dbReference>
<evidence type="ECO:0000256" key="1">
    <source>
        <dbReference type="SAM" id="Phobius"/>
    </source>
</evidence>
<keyword evidence="1" id="KW-0472">Membrane</keyword>
<dbReference type="OrthoDB" id="75724at2759"/>
<comment type="caution">
    <text evidence="3">The sequence shown here is derived from an EMBL/GenBank/DDBJ whole genome shotgun (WGS) entry which is preliminary data.</text>
</comment>
<proteinExistence type="predicted"/>
<dbReference type="PROSITE" id="PS50191">
    <property type="entry name" value="CRAL_TRIO"/>
    <property type="match status" value="1"/>
</dbReference>
<dbReference type="InterPro" id="IPR001251">
    <property type="entry name" value="CRAL-TRIO_dom"/>
</dbReference>
<dbReference type="CDD" id="cd00170">
    <property type="entry name" value="SEC14"/>
    <property type="match status" value="1"/>
</dbReference>
<organism evidence="3 4">
    <name type="scientific">Cristinia sonorae</name>
    <dbReference type="NCBI Taxonomy" id="1940300"/>
    <lineage>
        <taxon>Eukaryota</taxon>
        <taxon>Fungi</taxon>
        <taxon>Dikarya</taxon>
        <taxon>Basidiomycota</taxon>
        <taxon>Agaricomycotina</taxon>
        <taxon>Agaricomycetes</taxon>
        <taxon>Agaricomycetidae</taxon>
        <taxon>Agaricales</taxon>
        <taxon>Pleurotineae</taxon>
        <taxon>Stephanosporaceae</taxon>
        <taxon>Cristinia</taxon>
    </lineage>
</organism>
<gene>
    <name evidence="3" type="ORF">BXZ70DRAFT_1003218</name>
</gene>
<protein>
    <submittedName>
        <fullName evidence="3">CRAL-TRIO domain-containing protein</fullName>
    </submittedName>
</protein>
<keyword evidence="1" id="KW-1133">Transmembrane helix</keyword>
<reference evidence="3" key="1">
    <citation type="journal article" date="2021" name="New Phytol.">
        <title>Evolutionary innovations through gain and loss of genes in the ectomycorrhizal Boletales.</title>
        <authorList>
            <person name="Wu G."/>
            <person name="Miyauchi S."/>
            <person name="Morin E."/>
            <person name="Kuo A."/>
            <person name="Drula E."/>
            <person name="Varga T."/>
            <person name="Kohler A."/>
            <person name="Feng B."/>
            <person name="Cao Y."/>
            <person name="Lipzen A."/>
            <person name="Daum C."/>
            <person name="Hundley H."/>
            <person name="Pangilinan J."/>
            <person name="Johnson J."/>
            <person name="Barry K."/>
            <person name="LaButti K."/>
            <person name="Ng V."/>
            <person name="Ahrendt S."/>
            <person name="Min B."/>
            <person name="Choi I.G."/>
            <person name="Park H."/>
            <person name="Plett J.M."/>
            <person name="Magnuson J."/>
            <person name="Spatafora J.W."/>
            <person name="Nagy L.G."/>
            <person name="Henrissat B."/>
            <person name="Grigoriev I.V."/>
            <person name="Yang Z.L."/>
            <person name="Xu J."/>
            <person name="Martin F.M."/>
        </authorList>
    </citation>
    <scope>NUCLEOTIDE SEQUENCE</scope>
    <source>
        <strain evidence="3">KKN 215</strain>
    </source>
</reference>
<dbReference type="InterPro" id="IPR036865">
    <property type="entry name" value="CRAL-TRIO_dom_sf"/>
</dbReference>
<evidence type="ECO:0000313" key="4">
    <source>
        <dbReference type="Proteomes" id="UP000813824"/>
    </source>
</evidence>
<accession>A0A8K0XUV3</accession>
<keyword evidence="4" id="KW-1185">Reference proteome</keyword>
<keyword evidence="1" id="KW-0812">Transmembrane</keyword>
<dbReference type="AlphaFoldDB" id="A0A8K0XUV3"/>
<dbReference type="EMBL" id="JAEVFJ010000001">
    <property type="protein sequence ID" value="KAH8107780.1"/>
    <property type="molecule type" value="Genomic_DNA"/>
</dbReference>
<evidence type="ECO:0000313" key="3">
    <source>
        <dbReference type="EMBL" id="KAH8107780.1"/>
    </source>
</evidence>
<dbReference type="Proteomes" id="UP000813824">
    <property type="component" value="Unassembled WGS sequence"/>
</dbReference>
<name>A0A8K0XUV3_9AGAR</name>
<dbReference type="SUPFAM" id="SSF52087">
    <property type="entry name" value="CRAL/TRIO domain"/>
    <property type="match status" value="1"/>
</dbReference>
<feature type="domain" description="CRAL-TRIO" evidence="2">
    <location>
        <begin position="92"/>
        <end position="243"/>
    </location>
</feature>
<dbReference type="Pfam" id="PF00650">
    <property type="entry name" value="CRAL_TRIO"/>
    <property type="match status" value="1"/>
</dbReference>
<evidence type="ECO:0000259" key="2">
    <source>
        <dbReference type="PROSITE" id="PS50191"/>
    </source>
</evidence>
<dbReference type="InterPro" id="IPR052432">
    <property type="entry name" value="PITP/CRAL-TRIO"/>
</dbReference>